<evidence type="ECO:0000313" key="2">
    <source>
        <dbReference type="EMBL" id="CAA7260506.1"/>
    </source>
</evidence>
<organism evidence="2 3">
    <name type="scientific">Cyclocybe aegerita</name>
    <name type="common">Black poplar mushroom</name>
    <name type="synonym">Agrocybe aegerita</name>
    <dbReference type="NCBI Taxonomy" id="1973307"/>
    <lineage>
        <taxon>Eukaryota</taxon>
        <taxon>Fungi</taxon>
        <taxon>Dikarya</taxon>
        <taxon>Basidiomycota</taxon>
        <taxon>Agaricomycotina</taxon>
        <taxon>Agaricomycetes</taxon>
        <taxon>Agaricomycetidae</taxon>
        <taxon>Agaricales</taxon>
        <taxon>Agaricineae</taxon>
        <taxon>Bolbitiaceae</taxon>
        <taxon>Cyclocybe</taxon>
    </lineage>
</organism>
<dbReference type="AlphaFoldDB" id="A0A8S0W7S3"/>
<accession>A0A8S0W7S3</accession>
<name>A0A8S0W7S3_CYCAE</name>
<feature type="region of interest" description="Disordered" evidence="1">
    <location>
        <begin position="139"/>
        <end position="201"/>
    </location>
</feature>
<dbReference type="EMBL" id="CACVBS010000029">
    <property type="protein sequence ID" value="CAA7260506.1"/>
    <property type="molecule type" value="Genomic_DNA"/>
</dbReference>
<reference evidence="2 3" key="1">
    <citation type="submission" date="2020-01" db="EMBL/GenBank/DDBJ databases">
        <authorList>
            <person name="Gupta K D."/>
        </authorList>
    </citation>
    <scope>NUCLEOTIDE SEQUENCE [LARGE SCALE GENOMIC DNA]</scope>
</reference>
<feature type="region of interest" description="Disordered" evidence="1">
    <location>
        <begin position="1"/>
        <end position="40"/>
    </location>
</feature>
<keyword evidence="3" id="KW-1185">Reference proteome</keyword>
<gene>
    <name evidence="2" type="ORF">AAE3_LOCUS2582</name>
</gene>
<sequence length="440" mass="49945">MSITQKLAQLNRPDLKERMAGRRRLPRPDAPATPSTPIAQPPLILTYSQFLGRFDADPPSQNGSHHPSFGTAAFDFAFDPYDSGPSRVHSSAHPAAREREFVIESGWIKDVFGRDQYVGHGKIEEVEDDNDARVAASVNLSEDQEDNFETPRGKSTAVPSSLHAGDYDLNGFREEDIPLNSTPPPGPRPKKLPSLKATTTSEYHSWKATSTTAPTMAAPGPASVSGVGLDEPTEVEMVRENLELLNSSKEHVKFMGTFFLSKLADHQLNQHIDLCSKMEESLASLHETLTQRIRIGAEEWNVRSPSWHQKYCKRLVSLRTTLQRLSRMAQVIEIHSLRPRQSSAILTKLEQHEAKLADLASKYSIAFDRLRLRHLHFLLSQSHNEARRQKNDQKSRLMSRASFERRWKEGKTLRQTLRINFQDLRQEFYNNQRSRRPTAP</sequence>
<protein>
    <submittedName>
        <fullName evidence="2">Uncharacterized protein</fullName>
    </submittedName>
</protein>
<proteinExistence type="predicted"/>
<dbReference type="Proteomes" id="UP000467700">
    <property type="component" value="Unassembled WGS sequence"/>
</dbReference>
<evidence type="ECO:0000313" key="3">
    <source>
        <dbReference type="Proteomes" id="UP000467700"/>
    </source>
</evidence>
<comment type="caution">
    <text evidence="2">The sequence shown here is derived from an EMBL/GenBank/DDBJ whole genome shotgun (WGS) entry which is preliminary data.</text>
</comment>
<evidence type="ECO:0000256" key="1">
    <source>
        <dbReference type="SAM" id="MobiDB-lite"/>
    </source>
</evidence>
<dbReference type="OrthoDB" id="2963154at2759"/>